<reference evidence="6 7" key="1">
    <citation type="submission" date="2011-02" db="EMBL/GenBank/DDBJ databases">
        <title>The Genome Sequence of Sphaeroforma arctica JP610.</title>
        <authorList>
            <consortium name="The Broad Institute Genome Sequencing Platform"/>
            <person name="Russ C."/>
            <person name="Cuomo C."/>
            <person name="Young S.K."/>
            <person name="Zeng Q."/>
            <person name="Gargeya S."/>
            <person name="Alvarado L."/>
            <person name="Berlin A."/>
            <person name="Chapman S.B."/>
            <person name="Chen Z."/>
            <person name="Freedman E."/>
            <person name="Gellesch M."/>
            <person name="Goldberg J."/>
            <person name="Griggs A."/>
            <person name="Gujja S."/>
            <person name="Heilman E."/>
            <person name="Heiman D."/>
            <person name="Howarth C."/>
            <person name="Mehta T."/>
            <person name="Neiman D."/>
            <person name="Pearson M."/>
            <person name="Roberts A."/>
            <person name="Saif S."/>
            <person name="Shea T."/>
            <person name="Shenoy N."/>
            <person name="Sisk P."/>
            <person name="Stolte C."/>
            <person name="Sykes S."/>
            <person name="White J."/>
            <person name="Yandava C."/>
            <person name="Burger G."/>
            <person name="Gray M.W."/>
            <person name="Holland P.W.H."/>
            <person name="King N."/>
            <person name="Lang F.B.F."/>
            <person name="Roger A.J."/>
            <person name="Ruiz-Trillo I."/>
            <person name="Haas B."/>
            <person name="Nusbaum C."/>
            <person name="Birren B."/>
        </authorList>
    </citation>
    <scope>NUCLEOTIDE SEQUENCE [LARGE SCALE GENOMIC DNA]</scope>
    <source>
        <strain evidence="6 7">JP610</strain>
    </source>
</reference>
<dbReference type="InterPro" id="IPR040168">
    <property type="entry name" value="Not2/3/5"/>
</dbReference>
<feature type="domain" description="NOT2/NOT3/NOT5 C-terminal" evidence="5">
    <location>
        <begin position="137"/>
        <end position="254"/>
    </location>
</feature>
<dbReference type="GeneID" id="25910226"/>
<keyword evidence="2" id="KW-0805">Transcription regulation</keyword>
<dbReference type="OrthoDB" id="25391at2759"/>
<dbReference type="AlphaFoldDB" id="A0A0L0FM21"/>
<feature type="region of interest" description="Disordered" evidence="4">
    <location>
        <begin position="1"/>
        <end position="59"/>
    </location>
</feature>
<evidence type="ECO:0000256" key="2">
    <source>
        <dbReference type="ARBA" id="ARBA00023015"/>
    </source>
</evidence>
<dbReference type="GO" id="GO:0006355">
    <property type="term" value="P:regulation of DNA-templated transcription"/>
    <property type="evidence" value="ECO:0007669"/>
    <property type="project" value="InterPro"/>
</dbReference>
<evidence type="ECO:0000256" key="1">
    <source>
        <dbReference type="ARBA" id="ARBA00007682"/>
    </source>
</evidence>
<comment type="similarity">
    <text evidence="1">Belongs to the CNOT2/3/5 family.</text>
</comment>
<accession>A0A0L0FM21</accession>
<evidence type="ECO:0000259" key="5">
    <source>
        <dbReference type="Pfam" id="PF04153"/>
    </source>
</evidence>
<evidence type="ECO:0000256" key="4">
    <source>
        <dbReference type="SAM" id="MobiDB-lite"/>
    </source>
</evidence>
<feature type="compositionally biased region" description="Polar residues" evidence="4">
    <location>
        <begin position="23"/>
        <end position="54"/>
    </location>
</feature>
<evidence type="ECO:0000313" key="7">
    <source>
        <dbReference type="Proteomes" id="UP000054560"/>
    </source>
</evidence>
<dbReference type="EMBL" id="KQ242621">
    <property type="protein sequence ID" value="KNC77827.1"/>
    <property type="molecule type" value="Genomic_DNA"/>
</dbReference>
<gene>
    <name evidence="6" type="ORF">SARC_09722</name>
</gene>
<dbReference type="Gene3D" id="2.30.30.1020">
    <property type="entry name" value="CCR4-NOT complex subunit 2/3/5, C-terminal domain"/>
    <property type="match status" value="1"/>
</dbReference>
<proteinExistence type="inferred from homology"/>
<dbReference type="PANTHER" id="PTHR23326">
    <property type="entry name" value="CCR4 NOT-RELATED"/>
    <property type="match status" value="1"/>
</dbReference>
<evidence type="ECO:0000256" key="3">
    <source>
        <dbReference type="ARBA" id="ARBA00023163"/>
    </source>
</evidence>
<organism evidence="6 7">
    <name type="scientific">Sphaeroforma arctica JP610</name>
    <dbReference type="NCBI Taxonomy" id="667725"/>
    <lineage>
        <taxon>Eukaryota</taxon>
        <taxon>Ichthyosporea</taxon>
        <taxon>Ichthyophonida</taxon>
        <taxon>Sphaeroforma</taxon>
    </lineage>
</organism>
<name>A0A0L0FM21_9EUKA</name>
<dbReference type="Pfam" id="PF04153">
    <property type="entry name" value="NOT2_3_5_C"/>
    <property type="match status" value="1"/>
</dbReference>
<keyword evidence="7" id="KW-1185">Reference proteome</keyword>
<dbReference type="InterPro" id="IPR007282">
    <property type="entry name" value="NOT2/3/5_C"/>
</dbReference>
<protein>
    <recommendedName>
        <fullName evidence="5">NOT2/NOT3/NOT5 C-terminal domain-containing protein</fullName>
    </recommendedName>
</protein>
<dbReference type="STRING" id="667725.A0A0L0FM21"/>
<dbReference type="InterPro" id="IPR038635">
    <property type="entry name" value="CCR4-NOT_su2/3/5_C_sf"/>
</dbReference>
<sequence>MTHKNPGRSGFNLQNEDFPALPAQTSGYQQDASSKNNQEVSLGPISQTQPSSHDQVPVGDRNALDRYIQSNYEGTAPSEGQQLHAQQQQTFSNGSDRYGLLGLLGVIRMTDRDTNTLALGIDLTTLGLDLNSPEMLYKTFSSPLAKGPEHVDPEYSLPSFYLMTPPQSPPLQKIHSFTDQSLFYIFYSMPRDILQHAAATELYARDWRYHRDLKLWFANEAPIDATGKAGERDTYVYFDINTWQKVRKPLSMSYDNEFEGRRPDHARPEQ</sequence>
<dbReference type="GO" id="GO:0030015">
    <property type="term" value="C:CCR4-NOT core complex"/>
    <property type="evidence" value="ECO:0007669"/>
    <property type="project" value="InterPro"/>
</dbReference>
<dbReference type="RefSeq" id="XP_014151729.1">
    <property type="nucleotide sequence ID" value="XM_014296254.1"/>
</dbReference>
<dbReference type="eggNOG" id="KOG2151">
    <property type="taxonomic scope" value="Eukaryota"/>
</dbReference>
<dbReference type="Proteomes" id="UP000054560">
    <property type="component" value="Unassembled WGS sequence"/>
</dbReference>
<keyword evidence="3" id="KW-0804">Transcription</keyword>
<evidence type="ECO:0000313" key="6">
    <source>
        <dbReference type="EMBL" id="KNC77827.1"/>
    </source>
</evidence>